<dbReference type="PROSITE" id="PS51257">
    <property type="entry name" value="PROKAR_LIPOPROTEIN"/>
    <property type="match status" value="1"/>
</dbReference>
<dbReference type="InterPro" id="IPR005135">
    <property type="entry name" value="Endo/exonuclease/phosphatase"/>
</dbReference>
<sequence length="341" mass="38852">MRKITLAFVCCCALAFLLSCSGGKYNTKRNLTVVFYNVENLFDIFNEPGKHDGEFTPEGVKKWTEERYNKKLADLSKVLSSINHEELPELIGLCEVENREVVEELLHTGGLQNAEYRVVHFESPDFRGIDVALAYRAGEFSVIAQEPIHISFENNPGYHTRDILYVKGRTNNREVFHIFVNHWPSRIGGAAKTEPKRIFVAAILRSRVDSILSVEPNANIIIMGDMNDEPANKSLESVLKASYSLSSKDNGLVNLMFKLDKEGKGSYKYRGKWNMLDNLVVSSGLFDKKGFRCTGYGVVFHKKWMEYKNRNGSIFPNRTYGGPNYYGGISDHFPVYFRMVR</sequence>
<name>A0A3B0U133_9ZZZZ</name>
<accession>A0A3B0U133</accession>
<evidence type="ECO:0000259" key="1">
    <source>
        <dbReference type="Pfam" id="PF19580"/>
    </source>
</evidence>
<protein>
    <recommendedName>
        <fullName evidence="1">Endonuclease/exonuclease/phosphatase domain-containing protein</fullName>
    </recommendedName>
</protein>
<dbReference type="SUPFAM" id="SSF56219">
    <property type="entry name" value="DNase I-like"/>
    <property type="match status" value="1"/>
</dbReference>
<proteinExistence type="predicted"/>
<feature type="domain" description="Endonuclease/exonuclease/phosphatase" evidence="1">
    <location>
        <begin position="32"/>
        <end position="340"/>
    </location>
</feature>
<dbReference type="Pfam" id="PF19580">
    <property type="entry name" value="Exo_endo_phos_3"/>
    <property type="match status" value="1"/>
</dbReference>
<gene>
    <name evidence="2" type="ORF">MNBD_BACTEROID01-1381</name>
</gene>
<dbReference type="InterPro" id="IPR036691">
    <property type="entry name" value="Endo/exonu/phosph_ase_sf"/>
</dbReference>
<organism evidence="2">
    <name type="scientific">hydrothermal vent metagenome</name>
    <dbReference type="NCBI Taxonomy" id="652676"/>
    <lineage>
        <taxon>unclassified sequences</taxon>
        <taxon>metagenomes</taxon>
        <taxon>ecological metagenomes</taxon>
    </lineage>
</organism>
<evidence type="ECO:0000313" key="2">
    <source>
        <dbReference type="EMBL" id="VAW18119.1"/>
    </source>
</evidence>
<dbReference type="PANTHER" id="PTHR42834">
    <property type="entry name" value="ENDONUCLEASE/EXONUCLEASE/PHOSPHATASE FAMILY PROTEIN (AFU_ORTHOLOGUE AFUA_3G09210)"/>
    <property type="match status" value="1"/>
</dbReference>
<dbReference type="EMBL" id="UOEP01000081">
    <property type="protein sequence ID" value="VAW18119.1"/>
    <property type="molecule type" value="Genomic_DNA"/>
</dbReference>
<reference evidence="2" key="1">
    <citation type="submission" date="2018-06" db="EMBL/GenBank/DDBJ databases">
        <authorList>
            <person name="Zhirakovskaya E."/>
        </authorList>
    </citation>
    <scope>NUCLEOTIDE SEQUENCE</scope>
</reference>
<dbReference type="GO" id="GO:0003824">
    <property type="term" value="F:catalytic activity"/>
    <property type="evidence" value="ECO:0007669"/>
    <property type="project" value="InterPro"/>
</dbReference>
<dbReference type="PANTHER" id="PTHR42834:SF1">
    <property type="entry name" value="ENDONUCLEASE_EXONUCLEASE_PHOSPHATASE FAMILY PROTEIN (AFU_ORTHOLOGUE AFUA_3G09210)"/>
    <property type="match status" value="1"/>
</dbReference>
<dbReference type="AlphaFoldDB" id="A0A3B0U133"/>
<dbReference type="Gene3D" id="3.60.10.10">
    <property type="entry name" value="Endonuclease/exonuclease/phosphatase"/>
    <property type="match status" value="1"/>
</dbReference>